<evidence type="ECO:0000256" key="2">
    <source>
        <dbReference type="SAM" id="SignalP"/>
    </source>
</evidence>
<dbReference type="Gene3D" id="2.60.40.10">
    <property type="entry name" value="Immunoglobulins"/>
    <property type="match status" value="1"/>
</dbReference>
<evidence type="ECO:0000313" key="4">
    <source>
        <dbReference type="EMBL" id="BFO17083.1"/>
    </source>
</evidence>
<sequence length="112" mass="11934">MTHPHRHRRRRSVLPAALAAAALAGAGLTALSDTPAQAATARQVEKLDRGVVSVYNGSGNLVSWRWLGTDPDNVAFNVYRAGTKVNSSPITGTTTYFHSGAPPRPTTPSARW</sequence>
<dbReference type="InterPro" id="IPR006311">
    <property type="entry name" value="TAT_signal"/>
</dbReference>
<reference evidence="4" key="2">
    <citation type="submission" date="2024-07" db="EMBL/GenBank/DDBJ databases">
        <title>Streptomyces haneummycinica sp. nov., a new antibiotic-producing actinobacterium isolated from marine sediment.</title>
        <authorList>
            <person name="Uemura M."/>
            <person name="Hamada M."/>
            <person name="Hirano S."/>
            <person name="Kobayashi K."/>
            <person name="Ohshiro T."/>
            <person name="Kobayashi T."/>
            <person name="Terahara T."/>
        </authorList>
    </citation>
    <scope>NUCLEOTIDE SEQUENCE</scope>
    <source>
        <strain evidence="4">KM77-8</strain>
    </source>
</reference>
<dbReference type="InterPro" id="IPR041624">
    <property type="entry name" value="RGI_lyase"/>
</dbReference>
<dbReference type="InterPro" id="IPR034641">
    <property type="entry name" value="RGL11"/>
</dbReference>
<gene>
    <name evidence="4" type="ORF">SHKM778_34710</name>
</gene>
<accession>A0AAT9HI32</accession>
<reference evidence="4" key="1">
    <citation type="submission" date="2024-06" db="EMBL/GenBank/DDBJ databases">
        <authorList>
            <consortium name="consrtm"/>
            <person name="Uemura M."/>
            <person name="Terahara T."/>
        </authorList>
    </citation>
    <scope>NUCLEOTIDE SEQUENCE</scope>
    <source>
        <strain evidence="4">KM77-8</strain>
    </source>
</reference>
<dbReference type="InterPro" id="IPR013783">
    <property type="entry name" value="Ig-like_fold"/>
</dbReference>
<keyword evidence="2" id="KW-0732">Signal</keyword>
<feature type="chain" id="PRO_5043658574" description="Rhamnogalacturonan I lyase beta-sheet domain-containing protein" evidence="2">
    <location>
        <begin position="39"/>
        <end position="112"/>
    </location>
</feature>
<feature type="signal peptide" evidence="2">
    <location>
        <begin position="1"/>
        <end position="38"/>
    </location>
</feature>
<evidence type="ECO:0000259" key="3">
    <source>
        <dbReference type="Pfam" id="PF18370"/>
    </source>
</evidence>
<feature type="region of interest" description="Disordered" evidence="1">
    <location>
        <begin position="90"/>
        <end position="112"/>
    </location>
</feature>
<protein>
    <recommendedName>
        <fullName evidence="3">Rhamnogalacturonan I lyase beta-sheet domain-containing protein</fullName>
    </recommendedName>
</protein>
<proteinExistence type="predicted"/>
<dbReference type="PANTHER" id="PTHR43118:SF1">
    <property type="entry name" value="RHAMNOGALACTURONAN LYASE (EUROFUNG)"/>
    <property type="match status" value="1"/>
</dbReference>
<dbReference type="PANTHER" id="PTHR43118">
    <property type="entry name" value="RHAMNOGALACTURONAN LYASE (EUROFUNG)"/>
    <property type="match status" value="1"/>
</dbReference>
<evidence type="ECO:0000256" key="1">
    <source>
        <dbReference type="SAM" id="MobiDB-lite"/>
    </source>
</evidence>
<dbReference type="AlphaFoldDB" id="A0AAT9HI32"/>
<dbReference type="GO" id="GO:0005975">
    <property type="term" value="P:carbohydrate metabolic process"/>
    <property type="evidence" value="ECO:0007669"/>
    <property type="project" value="UniProtKB-ARBA"/>
</dbReference>
<dbReference type="Pfam" id="PF18370">
    <property type="entry name" value="RGI_lyase"/>
    <property type="match status" value="1"/>
</dbReference>
<dbReference type="PROSITE" id="PS51318">
    <property type="entry name" value="TAT"/>
    <property type="match status" value="1"/>
</dbReference>
<dbReference type="EMBL" id="AP035768">
    <property type="protein sequence ID" value="BFO17083.1"/>
    <property type="molecule type" value="Genomic_DNA"/>
</dbReference>
<feature type="domain" description="Rhamnogalacturonan I lyase beta-sheet" evidence="3">
    <location>
        <begin position="42"/>
        <end position="98"/>
    </location>
</feature>
<name>A0AAT9HI32_9ACTN</name>
<organism evidence="4">
    <name type="scientific">Streptomyces haneummycinicus</name>
    <dbReference type="NCBI Taxonomy" id="3074435"/>
    <lineage>
        <taxon>Bacteria</taxon>
        <taxon>Bacillati</taxon>
        <taxon>Actinomycetota</taxon>
        <taxon>Actinomycetes</taxon>
        <taxon>Kitasatosporales</taxon>
        <taxon>Streptomycetaceae</taxon>
        <taxon>Streptomyces</taxon>
    </lineage>
</organism>